<reference evidence="4 5" key="1">
    <citation type="submission" date="2020-08" db="EMBL/GenBank/DDBJ databases">
        <title>Putative novel bacterial strains isolated from necrotic wheat leaf tissues caused by Xanthomonas translucens.</title>
        <authorList>
            <person name="Tambong J.T."/>
        </authorList>
    </citation>
    <scope>NUCLEOTIDE SEQUENCE [LARGE SCALE GENOMIC DNA]</scope>
    <source>
        <strain evidence="5">DOAB 1063</strain>
    </source>
</reference>
<feature type="domain" description="DUF6161" evidence="3">
    <location>
        <begin position="232"/>
        <end position="414"/>
    </location>
</feature>
<evidence type="ECO:0000313" key="5">
    <source>
        <dbReference type="Proteomes" id="UP000597613"/>
    </source>
</evidence>
<protein>
    <recommendedName>
        <fullName evidence="3">DUF6161 domain-containing protein</fullName>
    </recommendedName>
</protein>
<keyword evidence="2" id="KW-1133">Transmembrane helix</keyword>
<gene>
    <name evidence="4" type="ORF">H8S47_12530</name>
</gene>
<comment type="caution">
    <text evidence="4">The sequence shown here is derived from an EMBL/GenBank/DDBJ whole genome shotgun (WGS) entry which is preliminary data.</text>
</comment>
<dbReference type="EMBL" id="JACONT010000026">
    <property type="protein sequence ID" value="MBC3942498.1"/>
    <property type="molecule type" value="Genomic_DNA"/>
</dbReference>
<feature type="coiled-coil region" evidence="1">
    <location>
        <begin position="145"/>
        <end position="172"/>
    </location>
</feature>
<feature type="transmembrane region" description="Helical" evidence="2">
    <location>
        <begin position="331"/>
        <end position="351"/>
    </location>
</feature>
<dbReference type="Proteomes" id="UP000597613">
    <property type="component" value="Unassembled WGS sequence"/>
</dbReference>
<name>A0ABR7APX9_9SPHN</name>
<keyword evidence="2" id="KW-0472">Membrane</keyword>
<keyword evidence="5" id="KW-1185">Reference proteome</keyword>
<dbReference type="RefSeq" id="WP_187504188.1">
    <property type="nucleotide sequence ID" value="NZ_CP162536.1"/>
</dbReference>
<evidence type="ECO:0000256" key="1">
    <source>
        <dbReference type="SAM" id="Coils"/>
    </source>
</evidence>
<organism evidence="4 5">
    <name type="scientific">Sphingomonas albertensis</name>
    <dbReference type="NCBI Taxonomy" id="2762591"/>
    <lineage>
        <taxon>Bacteria</taxon>
        <taxon>Pseudomonadati</taxon>
        <taxon>Pseudomonadota</taxon>
        <taxon>Alphaproteobacteria</taxon>
        <taxon>Sphingomonadales</taxon>
        <taxon>Sphingomonadaceae</taxon>
        <taxon>Sphingomonas</taxon>
    </lineage>
</organism>
<evidence type="ECO:0000313" key="4">
    <source>
        <dbReference type="EMBL" id="MBC3942498.1"/>
    </source>
</evidence>
<keyword evidence="2" id="KW-0812">Transmembrane</keyword>
<sequence>MSVIQFDIAPERGGKKEFNDLAEAILWAQRQREAWDNEYREIISTNPNHPFAAVRGAWDRVTEDLRANHMKGLPVALTINDARELIADKSPIFLALNWVAHQLTAQGVLAASAIAGLSGVRINWADTNQTNAVILYERSLARILKTTAENLVEQMQIKAADAEARVSLAQESAVKVEGLIAQMTTAANHGELNGRERLAALEATIGAAEFSTNTQLAELDQKLGAISSQAGTAIENLTRSSRDTIENWFKAFKEQRQLEAPVALWEARAETHEKTLRSRKWWMIGVGAIGLFGACAVAIVAFEGANHIFSNAVIPTKDGNPFNVNGMRASFHFELLLASAGTLLYLTMYLWTMRLLVRLYTTEHHLAIDAKGRSALTETYLSLTKEGAATDADRAIMLAVIFRPVADGMVKEDGPPAISPAALIATLASGTGKPG</sequence>
<keyword evidence="1" id="KW-0175">Coiled coil</keyword>
<proteinExistence type="predicted"/>
<dbReference type="Pfam" id="PF19658">
    <property type="entry name" value="DUF6161"/>
    <property type="match status" value="1"/>
</dbReference>
<feature type="transmembrane region" description="Helical" evidence="2">
    <location>
        <begin position="281"/>
        <end position="302"/>
    </location>
</feature>
<evidence type="ECO:0000256" key="2">
    <source>
        <dbReference type="SAM" id="Phobius"/>
    </source>
</evidence>
<accession>A0ABR7APX9</accession>
<dbReference type="InterPro" id="IPR046159">
    <property type="entry name" value="DUF6161"/>
</dbReference>
<evidence type="ECO:0000259" key="3">
    <source>
        <dbReference type="Pfam" id="PF19658"/>
    </source>
</evidence>